<dbReference type="InterPro" id="IPR011032">
    <property type="entry name" value="GroES-like_sf"/>
</dbReference>
<accession>A0ABP9WIW8</accession>
<proteinExistence type="predicted"/>
<dbReference type="Pfam" id="PF13602">
    <property type="entry name" value="ADH_zinc_N_2"/>
    <property type="match status" value="1"/>
</dbReference>
<dbReference type="Gene3D" id="3.40.50.720">
    <property type="entry name" value="NAD(P)-binding Rossmann-like Domain"/>
    <property type="match status" value="1"/>
</dbReference>
<dbReference type="CDD" id="cd08267">
    <property type="entry name" value="MDR1"/>
    <property type="match status" value="1"/>
</dbReference>
<dbReference type="SUPFAM" id="SSF50129">
    <property type="entry name" value="GroES-like"/>
    <property type="match status" value="1"/>
</dbReference>
<dbReference type="Gene3D" id="3.90.180.10">
    <property type="entry name" value="Medium-chain alcohol dehydrogenases, catalytic domain"/>
    <property type="match status" value="1"/>
</dbReference>
<reference evidence="2 3" key="1">
    <citation type="submission" date="2024-02" db="EMBL/GenBank/DDBJ databases">
        <title>Lysinimicrobium sediminis NBRC 112286.</title>
        <authorList>
            <person name="Ichikawa N."/>
            <person name="Katano-Makiyama Y."/>
            <person name="Hidaka K."/>
        </authorList>
    </citation>
    <scope>NUCLEOTIDE SEQUENCE [LARGE SCALE GENOMIC DNA]</scope>
    <source>
        <strain evidence="2 3">NBRC 112286</strain>
    </source>
</reference>
<keyword evidence="3" id="KW-1185">Reference proteome</keyword>
<dbReference type="PANTHER" id="PTHR11695:SF294">
    <property type="entry name" value="RETICULON-4-INTERACTING PROTEIN 1, MITOCHONDRIAL"/>
    <property type="match status" value="1"/>
</dbReference>
<dbReference type="InterPro" id="IPR036291">
    <property type="entry name" value="NAD(P)-bd_dom_sf"/>
</dbReference>
<name>A0ABP9WIW8_9MICO</name>
<dbReference type="InterPro" id="IPR013154">
    <property type="entry name" value="ADH-like_N"/>
</dbReference>
<evidence type="ECO:0000259" key="1">
    <source>
        <dbReference type="SMART" id="SM00829"/>
    </source>
</evidence>
<sequence>MTTVSTTTMTAAVHRVYGEPDIVEISEVPVPVPGPREVLIRVEAAALNPADLFKLRGRPWVLRMSGGLRRPRHGVIGTDAAGIVVAVGEAVTGVRRGDRVFGETRGSLAQHAVASCERVTRLPDAVAAEDGAAVVMAGLAALHGLRAAGLAPGQRVLINGAAGGIGHLALQLATAAGAEVTAVCSAANADWVADLGAARVVDYTRESILDLDERFDLVFDNVGNHRMREVMRLLTPGGVLLPNSGEPGPDGGPLARVAKAAWVNLVVRGVRVLTYYSSPRREDLERLAAMLADGTLRPHVDRVWALREAEAALARVASRHAAGKVVVAP</sequence>
<dbReference type="Pfam" id="PF08240">
    <property type="entry name" value="ADH_N"/>
    <property type="match status" value="1"/>
</dbReference>
<dbReference type="SMART" id="SM00829">
    <property type="entry name" value="PKS_ER"/>
    <property type="match status" value="1"/>
</dbReference>
<dbReference type="InterPro" id="IPR050700">
    <property type="entry name" value="YIM1/Zinc_Alcohol_DH_Fams"/>
</dbReference>
<gene>
    <name evidence="2" type="primary">ppsC_2</name>
    <name evidence="2" type="ORF">Lsed01_02245</name>
</gene>
<dbReference type="InterPro" id="IPR020843">
    <property type="entry name" value="ER"/>
</dbReference>
<evidence type="ECO:0000313" key="3">
    <source>
        <dbReference type="Proteomes" id="UP001426770"/>
    </source>
</evidence>
<organism evidence="2 3">
    <name type="scientific">Demequina sediminis</name>
    <dbReference type="NCBI Taxonomy" id="1930058"/>
    <lineage>
        <taxon>Bacteria</taxon>
        <taxon>Bacillati</taxon>
        <taxon>Actinomycetota</taxon>
        <taxon>Actinomycetes</taxon>
        <taxon>Micrococcales</taxon>
        <taxon>Demequinaceae</taxon>
        <taxon>Demequina</taxon>
    </lineage>
</organism>
<dbReference type="PANTHER" id="PTHR11695">
    <property type="entry name" value="ALCOHOL DEHYDROGENASE RELATED"/>
    <property type="match status" value="1"/>
</dbReference>
<dbReference type="EMBL" id="BAABRR010000013">
    <property type="protein sequence ID" value="GAA5519788.1"/>
    <property type="molecule type" value="Genomic_DNA"/>
</dbReference>
<feature type="domain" description="Enoyl reductase (ER)" evidence="1">
    <location>
        <begin position="18"/>
        <end position="327"/>
    </location>
</feature>
<dbReference type="RefSeq" id="WP_286215495.1">
    <property type="nucleotide sequence ID" value="NZ_AP027736.1"/>
</dbReference>
<evidence type="ECO:0000313" key="2">
    <source>
        <dbReference type="EMBL" id="GAA5519788.1"/>
    </source>
</evidence>
<dbReference type="Proteomes" id="UP001426770">
    <property type="component" value="Unassembled WGS sequence"/>
</dbReference>
<dbReference type="SUPFAM" id="SSF51735">
    <property type="entry name" value="NAD(P)-binding Rossmann-fold domains"/>
    <property type="match status" value="1"/>
</dbReference>
<comment type="caution">
    <text evidence="2">The sequence shown here is derived from an EMBL/GenBank/DDBJ whole genome shotgun (WGS) entry which is preliminary data.</text>
</comment>
<protein>
    <submittedName>
        <fullName evidence="2">Phthiocerol synthesis polyketide synthase type I PpsC</fullName>
    </submittedName>
</protein>